<dbReference type="RefSeq" id="WP_012385325.1">
    <property type="nucleotide sequence ID" value="NC_010581.1"/>
</dbReference>
<dbReference type="KEGG" id="bid:Bind_2360"/>
<organism evidence="1 2">
    <name type="scientific">Beijerinckia indica subsp. indica (strain ATCC 9039 / DSM 1715 / NCIMB 8712)</name>
    <dbReference type="NCBI Taxonomy" id="395963"/>
    <lineage>
        <taxon>Bacteria</taxon>
        <taxon>Pseudomonadati</taxon>
        <taxon>Pseudomonadota</taxon>
        <taxon>Alphaproteobacteria</taxon>
        <taxon>Hyphomicrobiales</taxon>
        <taxon>Beijerinckiaceae</taxon>
        <taxon>Beijerinckia</taxon>
    </lineage>
</organism>
<gene>
    <name evidence="1" type="ordered locus">Bind_2360</name>
</gene>
<proteinExistence type="predicted"/>
<dbReference type="STRING" id="395963.Bind_2360"/>
<name>B2IHS9_BEII9</name>
<evidence type="ECO:0000313" key="1">
    <source>
        <dbReference type="EMBL" id="ACB95972.1"/>
    </source>
</evidence>
<reference evidence="2" key="1">
    <citation type="submission" date="2008-03" db="EMBL/GenBank/DDBJ databases">
        <title>Complete sequence of chromosome of Beijerinckia indica subsp. indica ATCC 9039.</title>
        <authorList>
            <consortium name="US DOE Joint Genome Institute"/>
            <person name="Copeland A."/>
            <person name="Lucas S."/>
            <person name="Lapidus A."/>
            <person name="Glavina del Rio T."/>
            <person name="Dalin E."/>
            <person name="Tice H."/>
            <person name="Bruce D."/>
            <person name="Goodwin L."/>
            <person name="Pitluck S."/>
            <person name="LaButti K."/>
            <person name="Schmutz J."/>
            <person name="Larimer F."/>
            <person name="Land M."/>
            <person name="Hauser L."/>
            <person name="Kyrpides N."/>
            <person name="Mikhailova N."/>
            <person name="Dunfield P.F."/>
            <person name="Dedysh S.N."/>
            <person name="Liesack W."/>
            <person name="Saw J.H."/>
            <person name="Alam M."/>
            <person name="Chen Y."/>
            <person name="Murrell J.C."/>
            <person name="Richardson P."/>
        </authorList>
    </citation>
    <scope>NUCLEOTIDE SEQUENCE [LARGE SCALE GENOMIC DNA]</scope>
    <source>
        <strain evidence="2">ATCC 9039 / DSM 1715 / NCIMB 8712</strain>
    </source>
</reference>
<evidence type="ECO:0008006" key="3">
    <source>
        <dbReference type="Google" id="ProtNLM"/>
    </source>
</evidence>
<dbReference type="Proteomes" id="UP000001695">
    <property type="component" value="Chromosome"/>
</dbReference>
<protein>
    <recommendedName>
        <fullName evidence="3">ATPase associated with various cellular activities AAA_5</fullName>
    </recommendedName>
</protein>
<dbReference type="OrthoDB" id="9808317at2"/>
<reference evidence="1 2" key="2">
    <citation type="journal article" date="2010" name="J. Bacteriol.">
        <title>Complete genome sequence of Beijerinckia indica subsp. indica.</title>
        <authorList>
            <person name="Tamas I."/>
            <person name="Dedysh S.N."/>
            <person name="Liesack W."/>
            <person name="Stott M.B."/>
            <person name="Alam M."/>
            <person name="Murrell J.C."/>
            <person name="Dunfield P.F."/>
        </authorList>
    </citation>
    <scope>NUCLEOTIDE SEQUENCE [LARGE SCALE GENOMIC DNA]</scope>
    <source>
        <strain evidence="2">ATCC 9039 / DSM 1715 / NCIMB 8712</strain>
    </source>
</reference>
<dbReference type="InterPro" id="IPR027417">
    <property type="entry name" value="P-loop_NTPase"/>
</dbReference>
<sequence length="359" mass="39792">MKLDTVLTRIPAWYESGLCIHLQSAPGRGKSTTIEAVPELLAKRYPGKNFGIVIINGGSLTIADATGYLVPVTREGKSYSEFTRPFWWMTSENRPLEDYDGGIVFVDEEDKLDVDVKKILGEGALSGRLGSHRIPAGWRIWTAGNRVRDRSGSTRRLDHLINRRMEIEITDDIESWIHWAVQNGVSAEAIAFTKLNPTIVFASEVPEVQGPWCTPRSLVLADRFMQALTGPDDAVPIDDPDMAIEVAGLIGLAAQRQLFAMIATRLKLPSLEEIVEDPEGALLPAKIDEQMLVAFFLAARAERETIGSIIKYVERLPVDMAMAFGKAAFKRSPVLIANKDVMAWTKKNAGMINLLQYGR</sequence>
<accession>B2IHS9</accession>
<dbReference type="eggNOG" id="COG0714">
    <property type="taxonomic scope" value="Bacteria"/>
</dbReference>
<keyword evidence="2" id="KW-1185">Reference proteome</keyword>
<dbReference type="AlphaFoldDB" id="B2IHS9"/>
<dbReference type="Gene3D" id="3.40.50.300">
    <property type="entry name" value="P-loop containing nucleotide triphosphate hydrolases"/>
    <property type="match status" value="1"/>
</dbReference>
<dbReference type="SUPFAM" id="SSF52540">
    <property type="entry name" value="P-loop containing nucleoside triphosphate hydrolases"/>
    <property type="match status" value="1"/>
</dbReference>
<evidence type="ECO:0000313" key="2">
    <source>
        <dbReference type="Proteomes" id="UP000001695"/>
    </source>
</evidence>
<dbReference type="HOGENOM" id="CLU_053995_1_1_5"/>
<dbReference type="EMBL" id="CP001016">
    <property type="protein sequence ID" value="ACB95972.1"/>
    <property type="molecule type" value="Genomic_DNA"/>
</dbReference>